<evidence type="ECO:0000313" key="3">
    <source>
        <dbReference type="Proteomes" id="UP001612915"/>
    </source>
</evidence>
<dbReference type="EMBL" id="JBITLV010000001">
    <property type="protein sequence ID" value="MFI7585627.1"/>
    <property type="molecule type" value="Genomic_DNA"/>
</dbReference>
<keyword evidence="3" id="KW-1185">Reference proteome</keyword>
<feature type="region of interest" description="Disordered" evidence="1">
    <location>
        <begin position="505"/>
        <end position="528"/>
    </location>
</feature>
<accession>A0ABW8AH00</accession>
<comment type="caution">
    <text evidence="2">The sequence shown here is derived from an EMBL/GenBank/DDBJ whole genome shotgun (WGS) entry which is preliminary data.</text>
</comment>
<sequence length="559" mass="57683">MTTGGVAAHDAAAVGAQVAQLRVQLQRAANATESIAAHLHTLSTGTARAAEAVPKVAGEWQGPAARAAFGQLVSLRDDLERVAGATALAGTAARRHATGLVWASAALPDLEAGADPAAAQVALTRAQGIAAESATRCAATLRTLAGGAPPHRAGLQAAMHRVELWRASIALGATESLVGLGLTALLLSPVPGLTGPNLAGQLAETNPGELFDAVTDRKSWQSDPARAVGHLLPDLIAAAFSGGASGAASAATRTRTIVRLEAQAGAEAALRQKAQDVALATLKAEAGSARKQLVDEAADAADRRVLAQPGKAWRGDGELNLDPLENARVDVLYARMQAIEPQVTARLQQIEKQVDAHLVGLENRVKEAESLRRKVATWGGSVDALRGVNDILRYTFILPEGSYVAEAGQVAKLLSESGYHLEKAPSTWLGSGYKGVNSTWVDAGTGAKFEVQFHTRAGHLANLATHPWYERIRLPSTPPAEKALLQARSDAVYELIDRPPGVEVLGPKKTGPGLTVPKPQPEPVVPPVDTALSDAVLAGAAAGAATATTANAASTGADR</sequence>
<proteinExistence type="predicted"/>
<organism evidence="2 3">
    <name type="scientific">Spongisporangium articulatum</name>
    <dbReference type="NCBI Taxonomy" id="3362603"/>
    <lineage>
        <taxon>Bacteria</taxon>
        <taxon>Bacillati</taxon>
        <taxon>Actinomycetota</taxon>
        <taxon>Actinomycetes</taxon>
        <taxon>Kineosporiales</taxon>
        <taxon>Kineosporiaceae</taxon>
        <taxon>Spongisporangium</taxon>
    </lineage>
</organism>
<dbReference type="Proteomes" id="UP001612915">
    <property type="component" value="Unassembled WGS sequence"/>
</dbReference>
<dbReference type="RefSeq" id="WP_398273833.1">
    <property type="nucleotide sequence ID" value="NZ_JBITLV010000001.1"/>
</dbReference>
<evidence type="ECO:0000313" key="2">
    <source>
        <dbReference type="EMBL" id="MFI7585627.1"/>
    </source>
</evidence>
<gene>
    <name evidence="2" type="ORF">ACIB24_00965</name>
</gene>
<name>A0ABW8AH00_9ACTN</name>
<evidence type="ECO:0000256" key="1">
    <source>
        <dbReference type="SAM" id="MobiDB-lite"/>
    </source>
</evidence>
<reference evidence="2 3" key="1">
    <citation type="submission" date="2024-10" db="EMBL/GenBank/DDBJ databases">
        <title>The Natural Products Discovery Center: Release of the First 8490 Sequenced Strains for Exploring Actinobacteria Biosynthetic Diversity.</title>
        <authorList>
            <person name="Kalkreuter E."/>
            <person name="Kautsar S.A."/>
            <person name="Yang D."/>
            <person name="Bader C.D."/>
            <person name="Teijaro C.N."/>
            <person name="Fluegel L."/>
            <person name="Davis C.M."/>
            <person name="Simpson J.R."/>
            <person name="Lauterbach L."/>
            <person name="Steele A.D."/>
            <person name="Gui C."/>
            <person name="Meng S."/>
            <person name="Li G."/>
            <person name="Viehrig K."/>
            <person name="Ye F."/>
            <person name="Su P."/>
            <person name="Kiefer A.F."/>
            <person name="Nichols A."/>
            <person name="Cepeda A.J."/>
            <person name="Yan W."/>
            <person name="Fan B."/>
            <person name="Jiang Y."/>
            <person name="Adhikari A."/>
            <person name="Zheng C.-J."/>
            <person name="Schuster L."/>
            <person name="Cowan T.M."/>
            <person name="Smanski M.J."/>
            <person name="Chevrette M.G."/>
            <person name="De Carvalho L.P.S."/>
            <person name="Shen B."/>
        </authorList>
    </citation>
    <scope>NUCLEOTIDE SEQUENCE [LARGE SCALE GENOMIC DNA]</scope>
    <source>
        <strain evidence="2 3">NPDC049639</strain>
    </source>
</reference>
<protein>
    <submittedName>
        <fullName evidence="2">Uncharacterized protein</fullName>
    </submittedName>
</protein>